<dbReference type="EMBL" id="AMYD01002019">
    <property type="protein sequence ID" value="EQB50542.1"/>
    <property type="molecule type" value="Genomic_DNA"/>
</dbReference>
<dbReference type="AlphaFoldDB" id="T0K509"/>
<protein>
    <submittedName>
        <fullName evidence="2">Uncharacterized protein</fullName>
    </submittedName>
</protein>
<feature type="compositionally biased region" description="Polar residues" evidence="1">
    <location>
        <begin position="82"/>
        <end position="93"/>
    </location>
</feature>
<evidence type="ECO:0000313" key="2">
    <source>
        <dbReference type="EMBL" id="EQB50542.1"/>
    </source>
</evidence>
<accession>T0K509</accession>
<dbReference type="HOGENOM" id="CLU_2120897_0_0_1"/>
<feature type="region of interest" description="Disordered" evidence="1">
    <location>
        <begin position="77"/>
        <end position="114"/>
    </location>
</feature>
<evidence type="ECO:0000256" key="1">
    <source>
        <dbReference type="SAM" id="MobiDB-lite"/>
    </source>
</evidence>
<feature type="compositionally biased region" description="Polar residues" evidence="1">
    <location>
        <begin position="102"/>
        <end position="114"/>
    </location>
</feature>
<gene>
    <name evidence="2" type="ORF">CGLO_10009</name>
</gene>
<evidence type="ECO:0000313" key="3">
    <source>
        <dbReference type="Proteomes" id="UP000015530"/>
    </source>
</evidence>
<reference evidence="3" key="1">
    <citation type="journal article" date="2013" name="Mol. Plant Microbe Interact.">
        <title>Global aspects of pacC regulation of pathogenicity genes in Colletotrichum gloeosporioides as revealed by transcriptome analysis.</title>
        <authorList>
            <person name="Alkan N."/>
            <person name="Meng X."/>
            <person name="Friedlander G."/>
            <person name="Reuveni E."/>
            <person name="Sukno S."/>
            <person name="Sherman A."/>
            <person name="Thon M."/>
            <person name="Fluhr R."/>
            <person name="Prusky D."/>
        </authorList>
    </citation>
    <scope>NUCLEOTIDE SEQUENCE [LARGE SCALE GENOMIC DNA]</scope>
    <source>
        <strain evidence="3">Cg-14</strain>
    </source>
</reference>
<name>T0K509_COLGC</name>
<proteinExistence type="predicted"/>
<comment type="caution">
    <text evidence="2">The sequence shown here is derived from an EMBL/GenBank/DDBJ whole genome shotgun (WGS) entry which is preliminary data.</text>
</comment>
<sequence>MAARYRASSSAWRKNLGPGVSTLATRILGLWCSVDVEEPRLVTRAGGGYAADTDLAEDKEEAQFALQIAGSKDLRASDGSRAASTVVQNSSAPTRARGLVHQDSSLPTLSYQKR</sequence>
<organism evidence="2 3">
    <name type="scientific">Colletotrichum gloeosporioides (strain Cg-14)</name>
    <name type="common">Anthracnose fungus</name>
    <name type="synonym">Glomerella cingulata</name>
    <dbReference type="NCBI Taxonomy" id="1237896"/>
    <lineage>
        <taxon>Eukaryota</taxon>
        <taxon>Fungi</taxon>
        <taxon>Dikarya</taxon>
        <taxon>Ascomycota</taxon>
        <taxon>Pezizomycotina</taxon>
        <taxon>Sordariomycetes</taxon>
        <taxon>Hypocreomycetidae</taxon>
        <taxon>Glomerellales</taxon>
        <taxon>Glomerellaceae</taxon>
        <taxon>Colletotrichum</taxon>
        <taxon>Colletotrichum gloeosporioides species complex</taxon>
    </lineage>
</organism>
<dbReference type="Proteomes" id="UP000015530">
    <property type="component" value="Unassembled WGS sequence"/>
</dbReference>